<dbReference type="EMBL" id="WOSY01000002">
    <property type="protein sequence ID" value="NHN87438.1"/>
    <property type="molecule type" value="Genomic_DNA"/>
</dbReference>
<protein>
    <submittedName>
        <fullName evidence="2">YfdX family protein</fullName>
    </submittedName>
</protein>
<dbReference type="Gene3D" id="6.10.250.2140">
    <property type="match status" value="1"/>
</dbReference>
<keyword evidence="1" id="KW-0732">Signal</keyword>
<organism evidence="2 3">
    <name type="scientific">Acetobacter conturbans</name>
    <dbReference type="NCBI Taxonomy" id="1737472"/>
    <lineage>
        <taxon>Bacteria</taxon>
        <taxon>Pseudomonadati</taxon>
        <taxon>Pseudomonadota</taxon>
        <taxon>Alphaproteobacteria</taxon>
        <taxon>Acetobacterales</taxon>
        <taxon>Acetobacteraceae</taxon>
        <taxon>Acetobacter</taxon>
    </lineage>
</organism>
<name>A0ABX0JZE1_9PROT</name>
<dbReference type="Pfam" id="PF10938">
    <property type="entry name" value="YfdX"/>
    <property type="match status" value="1"/>
</dbReference>
<feature type="signal peptide" evidence="1">
    <location>
        <begin position="1"/>
        <end position="23"/>
    </location>
</feature>
<comment type="caution">
    <text evidence="2">The sequence shown here is derived from an EMBL/GenBank/DDBJ whole genome shotgun (WGS) entry which is preliminary data.</text>
</comment>
<gene>
    <name evidence="2" type="ORF">GOB81_02165</name>
</gene>
<evidence type="ECO:0000256" key="1">
    <source>
        <dbReference type="SAM" id="SignalP"/>
    </source>
</evidence>
<evidence type="ECO:0000313" key="2">
    <source>
        <dbReference type="EMBL" id="NHN87438.1"/>
    </source>
</evidence>
<evidence type="ECO:0000313" key="3">
    <source>
        <dbReference type="Proteomes" id="UP000631653"/>
    </source>
</evidence>
<accession>A0ABX0JZE1</accession>
<dbReference type="Proteomes" id="UP000631653">
    <property type="component" value="Unassembled WGS sequence"/>
</dbReference>
<reference evidence="2 3" key="1">
    <citation type="journal article" date="2020" name="Int. J. Syst. Evol. Microbiol.">
        <title>Novel acetic acid bacteria from cider fermentations: Acetobacter conturbans sp. nov. and Acetobacter fallax sp. nov.</title>
        <authorList>
            <person name="Sombolestani A.S."/>
            <person name="Cleenwerck I."/>
            <person name="Cnockaert M."/>
            <person name="Borremans W."/>
            <person name="Wieme A.D."/>
            <person name="De Vuyst L."/>
            <person name="Vandamme P."/>
        </authorList>
    </citation>
    <scope>NUCLEOTIDE SEQUENCE [LARGE SCALE GENOMIC DNA]</scope>
    <source>
        <strain evidence="2 3">LMG 1627</strain>
    </source>
</reference>
<sequence>MKKTALSFMLAAGIAVAPTFAQAASVHTAWEKFKAGRALKHVSADGQRAFGDLLQAHDLLAAGKTEQAIPLLYDAEKQFDAANKANNKLMSAEASLARSPQHPASPDHVASTQQETWIPVGGEFVETETLAPEKKAAVAAANGQLKAGNTQQAAQSMQVVDDQVDFIVALAPLNQTKGAIARAQVFTEGRNPKDALTAVDQALNSLVFVDDDVLDAQAAPAKAAAPAAASAPAATSAK</sequence>
<dbReference type="InterPro" id="IPR021236">
    <property type="entry name" value="Uncharacterised_YfdX"/>
</dbReference>
<proteinExistence type="predicted"/>
<keyword evidence="3" id="KW-1185">Reference proteome</keyword>
<feature type="chain" id="PRO_5045774803" evidence="1">
    <location>
        <begin position="24"/>
        <end position="238"/>
    </location>
</feature>